<evidence type="ECO:0000313" key="3">
    <source>
        <dbReference type="EMBL" id="AET00859.1"/>
    </source>
</evidence>
<dbReference type="HOGENOM" id="CLU_2658244_0_0_1"/>
<keyword evidence="2" id="KW-0732">Signal</keyword>
<dbReference type="AlphaFoldDB" id="G7K4T9"/>
<evidence type="ECO:0000256" key="1">
    <source>
        <dbReference type="SAM" id="Phobius"/>
    </source>
</evidence>
<organism evidence="3 5">
    <name type="scientific">Medicago truncatula</name>
    <name type="common">Barrel medic</name>
    <name type="synonym">Medicago tribuloides</name>
    <dbReference type="NCBI Taxonomy" id="3880"/>
    <lineage>
        <taxon>Eukaryota</taxon>
        <taxon>Viridiplantae</taxon>
        <taxon>Streptophyta</taxon>
        <taxon>Embryophyta</taxon>
        <taxon>Tracheophyta</taxon>
        <taxon>Spermatophyta</taxon>
        <taxon>Magnoliopsida</taxon>
        <taxon>eudicotyledons</taxon>
        <taxon>Gunneridae</taxon>
        <taxon>Pentapetalae</taxon>
        <taxon>rosids</taxon>
        <taxon>fabids</taxon>
        <taxon>Fabales</taxon>
        <taxon>Fabaceae</taxon>
        <taxon>Papilionoideae</taxon>
        <taxon>50 kb inversion clade</taxon>
        <taxon>NPAAA clade</taxon>
        <taxon>Hologalegina</taxon>
        <taxon>IRL clade</taxon>
        <taxon>Trifolieae</taxon>
        <taxon>Medicago</taxon>
    </lineage>
</organism>
<reference evidence="3 5" key="2">
    <citation type="journal article" date="2014" name="BMC Genomics">
        <title>An improved genome release (version Mt4.0) for the model legume Medicago truncatula.</title>
        <authorList>
            <person name="Tang H."/>
            <person name="Krishnakumar V."/>
            <person name="Bidwell S."/>
            <person name="Rosen B."/>
            <person name="Chan A."/>
            <person name="Zhou S."/>
            <person name="Gentzbittel L."/>
            <person name="Childs K.L."/>
            <person name="Yandell M."/>
            <person name="Gundlach H."/>
            <person name="Mayer K.F."/>
            <person name="Schwartz D.C."/>
            <person name="Town C.D."/>
        </authorList>
    </citation>
    <scope>GENOME REANNOTATION</scope>
    <source>
        <strain evidence="4 5">cv. Jemalong A17</strain>
    </source>
</reference>
<keyword evidence="5" id="KW-1185">Reference proteome</keyword>
<evidence type="ECO:0000313" key="5">
    <source>
        <dbReference type="Proteomes" id="UP000002051"/>
    </source>
</evidence>
<evidence type="ECO:0000313" key="4">
    <source>
        <dbReference type="EnsemblPlants" id="AET00859"/>
    </source>
</evidence>
<evidence type="ECO:0000256" key="2">
    <source>
        <dbReference type="SAM" id="SignalP"/>
    </source>
</evidence>
<name>G7K4T9_MEDTR</name>
<accession>G7K4T9</accession>
<keyword evidence="1" id="KW-1133">Transmembrane helix</keyword>
<dbReference type="EnsemblPlants" id="AET00859">
    <property type="protein sequence ID" value="AET00859"/>
    <property type="gene ID" value="MTR_5g096720"/>
</dbReference>
<keyword evidence="1 3" id="KW-0812">Transmembrane</keyword>
<dbReference type="EMBL" id="CM001221">
    <property type="protein sequence ID" value="AET00859.1"/>
    <property type="molecule type" value="Genomic_DNA"/>
</dbReference>
<dbReference type="Proteomes" id="UP000002051">
    <property type="component" value="Chromosome 5"/>
</dbReference>
<proteinExistence type="predicted"/>
<gene>
    <name evidence="3" type="ordered locus">MTR_5g096720</name>
</gene>
<feature type="chain" id="PRO_5014573346" evidence="2">
    <location>
        <begin position="24"/>
        <end position="76"/>
    </location>
</feature>
<keyword evidence="1" id="KW-0472">Membrane</keyword>
<feature type="transmembrane region" description="Helical" evidence="1">
    <location>
        <begin position="52"/>
        <end position="73"/>
    </location>
</feature>
<reference evidence="3 5" key="1">
    <citation type="journal article" date="2011" name="Nature">
        <title>The Medicago genome provides insight into the evolution of rhizobial symbioses.</title>
        <authorList>
            <person name="Young N.D."/>
            <person name="Debelle F."/>
            <person name="Oldroyd G.E."/>
            <person name="Geurts R."/>
            <person name="Cannon S.B."/>
            <person name="Udvardi M.K."/>
            <person name="Benedito V.A."/>
            <person name="Mayer K.F."/>
            <person name="Gouzy J."/>
            <person name="Schoof H."/>
            <person name="Van de Peer Y."/>
            <person name="Proost S."/>
            <person name="Cook D.R."/>
            <person name="Meyers B.C."/>
            <person name="Spannagl M."/>
            <person name="Cheung F."/>
            <person name="De Mita S."/>
            <person name="Krishnakumar V."/>
            <person name="Gundlach H."/>
            <person name="Zhou S."/>
            <person name="Mudge J."/>
            <person name="Bharti A.K."/>
            <person name="Murray J.D."/>
            <person name="Naoumkina M.A."/>
            <person name="Rosen B."/>
            <person name="Silverstein K.A."/>
            <person name="Tang H."/>
            <person name="Rombauts S."/>
            <person name="Zhao P.X."/>
            <person name="Zhou P."/>
            <person name="Barbe V."/>
            <person name="Bardou P."/>
            <person name="Bechner M."/>
            <person name="Bellec A."/>
            <person name="Berger A."/>
            <person name="Berges H."/>
            <person name="Bidwell S."/>
            <person name="Bisseling T."/>
            <person name="Choisne N."/>
            <person name="Couloux A."/>
            <person name="Denny R."/>
            <person name="Deshpande S."/>
            <person name="Dai X."/>
            <person name="Doyle J.J."/>
            <person name="Dudez A.M."/>
            <person name="Farmer A.D."/>
            <person name="Fouteau S."/>
            <person name="Franken C."/>
            <person name="Gibelin C."/>
            <person name="Gish J."/>
            <person name="Goldstein S."/>
            <person name="Gonzalez A.J."/>
            <person name="Green P.J."/>
            <person name="Hallab A."/>
            <person name="Hartog M."/>
            <person name="Hua A."/>
            <person name="Humphray S.J."/>
            <person name="Jeong D.H."/>
            <person name="Jing Y."/>
            <person name="Jocker A."/>
            <person name="Kenton S.M."/>
            <person name="Kim D.J."/>
            <person name="Klee K."/>
            <person name="Lai H."/>
            <person name="Lang C."/>
            <person name="Lin S."/>
            <person name="Macmil S.L."/>
            <person name="Magdelenat G."/>
            <person name="Matthews L."/>
            <person name="McCorrison J."/>
            <person name="Monaghan E.L."/>
            <person name="Mun J.H."/>
            <person name="Najar F.Z."/>
            <person name="Nicholson C."/>
            <person name="Noirot C."/>
            <person name="O'Bleness M."/>
            <person name="Paule C.R."/>
            <person name="Poulain J."/>
            <person name="Prion F."/>
            <person name="Qin B."/>
            <person name="Qu C."/>
            <person name="Retzel E.F."/>
            <person name="Riddle C."/>
            <person name="Sallet E."/>
            <person name="Samain S."/>
            <person name="Samson N."/>
            <person name="Sanders I."/>
            <person name="Saurat O."/>
            <person name="Scarpelli C."/>
            <person name="Schiex T."/>
            <person name="Segurens B."/>
            <person name="Severin A.J."/>
            <person name="Sherrier D.J."/>
            <person name="Shi R."/>
            <person name="Sims S."/>
            <person name="Singer S.R."/>
            <person name="Sinharoy S."/>
            <person name="Sterck L."/>
            <person name="Viollet A."/>
            <person name="Wang B.B."/>
            <person name="Wang K."/>
            <person name="Wang M."/>
            <person name="Wang X."/>
            <person name="Warfsmann J."/>
            <person name="Weissenbach J."/>
            <person name="White D.D."/>
            <person name="White J.D."/>
            <person name="Wiley G.B."/>
            <person name="Wincker P."/>
            <person name="Xing Y."/>
            <person name="Yang L."/>
            <person name="Yao Z."/>
            <person name="Ying F."/>
            <person name="Zhai J."/>
            <person name="Zhou L."/>
            <person name="Zuber A."/>
            <person name="Denarie J."/>
            <person name="Dixon R.A."/>
            <person name="May G.D."/>
            <person name="Schwartz D.C."/>
            <person name="Rogers J."/>
            <person name="Quetier F."/>
            <person name="Town C.D."/>
            <person name="Roe B.A."/>
        </authorList>
    </citation>
    <scope>NUCLEOTIDE SEQUENCE [LARGE SCALE GENOMIC DNA]</scope>
    <source>
        <strain evidence="3">A17</strain>
        <strain evidence="4 5">cv. Jemalong A17</strain>
    </source>
</reference>
<feature type="signal peptide" evidence="2">
    <location>
        <begin position="1"/>
        <end position="23"/>
    </location>
</feature>
<protein>
    <submittedName>
        <fullName evidence="3">Transmembrane protein, putative</fullName>
    </submittedName>
</protein>
<dbReference type="PaxDb" id="3880-AET00859"/>
<sequence>MTVLLIFMHIACVLTLLFPKMNGTSIVMSLLYNIVIGLSHTNSLFYCNGPDVLFHFNICTTTTSCNAMVIIWLRFK</sequence>
<reference evidence="4" key="3">
    <citation type="submission" date="2015-04" db="UniProtKB">
        <authorList>
            <consortium name="EnsemblPlants"/>
        </authorList>
    </citation>
    <scope>IDENTIFICATION</scope>
    <source>
        <strain evidence="4">cv. Jemalong A17</strain>
    </source>
</reference>